<sequence length="578" mass="64564">MRRVVFYLFFDPAGVVDDFVLHKLASLRDHAEHIFLVSNGPLSGPSRERLEGLVDTIWVRENVGFDVWAYKESLDRFGRQRLAEYDELVLMNYTFFGPVGSFAPLFDDMEARDVDFWGITDHAATVHPAAPDKPLPEHIQSHWIAVRRRMFSHETWHRYWRDLPMTSSYVSSITGHEGRFTQFFKDAGFEAAVAYPAERYPTSHPVIENTVELLADGCPIVKRRSFFSDPLYLDKRGIDTTEIADEMERRGYPVEIALRNLARTSEPRVLMTNLGLLEILSDRAPAAAAPSRVVAIGHVAAGTDPRRLLGRLEQLPTGTQVVLTVPDDATGEIVSAAVEDRTYDAEIRVLGTRRGEDVAALLVGCRDVIARDDVDLLVRLRTVRAASEGRALQAAFWERQLHDNLLRSSGYFANVAALFDEHPSLGMVFPPAVHISRATLGFGWRGTRLAAKALAADLGIDVPFDKRTPVAPYGGMFVARPQALRPLLAADWGFEDFADPEDDSLRAFERLENVVERLLAYASLGQGLHVREVAHPATAALSYKYLEYKYQLVAAEVGSRPDVQLRTIRGLKASAKKG</sequence>
<proteinExistence type="predicted"/>
<dbReference type="AlphaFoldDB" id="A0A1I1IQV6"/>
<reference evidence="1 2" key="1">
    <citation type="submission" date="2016-10" db="EMBL/GenBank/DDBJ databases">
        <authorList>
            <person name="de Groot N.N."/>
        </authorList>
    </citation>
    <scope>NUCLEOTIDE SEQUENCE [LARGE SCALE GENOMIC DNA]</scope>
    <source>
        <strain evidence="1 2">CGMCC 1.7056</strain>
    </source>
</reference>
<accession>A0A1I1IQV6</accession>
<keyword evidence="1" id="KW-0808">Transferase</keyword>
<dbReference type="Proteomes" id="UP000198832">
    <property type="component" value="Unassembled WGS sequence"/>
</dbReference>
<keyword evidence="2" id="KW-1185">Reference proteome</keyword>
<dbReference type="Pfam" id="PF05045">
    <property type="entry name" value="RgpF"/>
    <property type="match status" value="1"/>
</dbReference>
<evidence type="ECO:0000313" key="2">
    <source>
        <dbReference type="Proteomes" id="UP000198832"/>
    </source>
</evidence>
<dbReference type="GO" id="GO:0016740">
    <property type="term" value="F:transferase activity"/>
    <property type="evidence" value="ECO:0007669"/>
    <property type="project" value="UniProtKB-KW"/>
</dbReference>
<organism evidence="1 2">
    <name type="scientific">Nocardioides terrae</name>
    <dbReference type="NCBI Taxonomy" id="574651"/>
    <lineage>
        <taxon>Bacteria</taxon>
        <taxon>Bacillati</taxon>
        <taxon>Actinomycetota</taxon>
        <taxon>Actinomycetes</taxon>
        <taxon>Propionibacteriales</taxon>
        <taxon>Nocardioidaceae</taxon>
        <taxon>Nocardioides</taxon>
    </lineage>
</organism>
<dbReference type="InterPro" id="IPR007739">
    <property type="entry name" value="RgpF"/>
</dbReference>
<gene>
    <name evidence="1" type="ORF">SAMN04487968_10641</name>
</gene>
<dbReference type="RefSeq" id="WP_091122959.1">
    <property type="nucleotide sequence ID" value="NZ_FOLB01000006.1"/>
</dbReference>
<evidence type="ECO:0000313" key="1">
    <source>
        <dbReference type="EMBL" id="SFC38615.1"/>
    </source>
</evidence>
<dbReference type="STRING" id="574651.SAMN04487968_10641"/>
<name>A0A1I1IQV6_9ACTN</name>
<dbReference type="OrthoDB" id="9815339at2"/>
<protein>
    <submittedName>
        <fullName evidence="1">Rhamnosyltransferase</fullName>
    </submittedName>
</protein>
<dbReference type="EMBL" id="FOLB01000006">
    <property type="protein sequence ID" value="SFC38615.1"/>
    <property type="molecule type" value="Genomic_DNA"/>
</dbReference>